<feature type="transmembrane region" description="Helical" evidence="10">
    <location>
        <begin position="182"/>
        <end position="206"/>
    </location>
</feature>
<feature type="transmembrane region" description="Helical" evidence="10">
    <location>
        <begin position="83"/>
        <end position="105"/>
    </location>
</feature>
<organism evidence="13 14">
    <name type="scientific">Sphingomonas parva</name>
    <dbReference type="NCBI Taxonomy" id="2555898"/>
    <lineage>
        <taxon>Bacteria</taxon>
        <taxon>Pseudomonadati</taxon>
        <taxon>Pseudomonadota</taxon>
        <taxon>Alphaproteobacteria</taxon>
        <taxon>Sphingomonadales</taxon>
        <taxon>Sphingomonadaceae</taxon>
        <taxon>Sphingomonas</taxon>
    </lineage>
</organism>
<accession>A0A4Y8ZN54</accession>
<feature type="transmembrane region" description="Helical" evidence="10">
    <location>
        <begin position="57"/>
        <end position="76"/>
    </location>
</feature>
<comment type="caution">
    <text evidence="13">The sequence shown here is derived from an EMBL/GenBank/DDBJ whole genome shotgun (WGS) entry which is preliminary data.</text>
</comment>
<feature type="compositionally biased region" description="Basic and acidic residues" evidence="11">
    <location>
        <begin position="524"/>
        <end position="535"/>
    </location>
</feature>
<dbReference type="Gene3D" id="6.10.140.1330">
    <property type="match status" value="1"/>
</dbReference>
<evidence type="ECO:0000256" key="4">
    <source>
        <dbReference type="ARBA" id="ARBA00022692"/>
    </source>
</evidence>
<keyword evidence="6 10" id="KW-0915">Sodium</keyword>
<feature type="transmembrane region" description="Helical" evidence="10">
    <location>
        <begin position="213"/>
        <end position="230"/>
    </location>
</feature>
<evidence type="ECO:0000256" key="2">
    <source>
        <dbReference type="ARBA" id="ARBA00022448"/>
    </source>
</evidence>
<evidence type="ECO:0000256" key="6">
    <source>
        <dbReference type="ARBA" id="ARBA00023053"/>
    </source>
</evidence>
<feature type="transmembrane region" description="Helical" evidence="10">
    <location>
        <begin position="6"/>
        <end position="24"/>
    </location>
</feature>
<dbReference type="Pfam" id="PF00999">
    <property type="entry name" value="Na_H_Exchanger"/>
    <property type="match status" value="1"/>
</dbReference>
<evidence type="ECO:0000256" key="11">
    <source>
        <dbReference type="SAM" id="MobiDB-lite"/>
    </source>
</evidence>
<dbReference type="PANTHER" id="PTHR10110">
    <property type="entry name" value="SODIUM/HYDROGEN EXCHANGER"/>
    <property type="match status" value="1"/>
</dbReference>
<feature type="transmembrane region" description="Helical" evidence="10">
    <location>
        <begin position="349"/>
        <end position="369"/>
    </location>
</feature>
<dbReference type="GO" id="GO:0005886">
    <property type="term" value="C:plasma membrane"/>
    <property type="evidence" value="ECO:0007669"/>
    <property type="project" value="UniProtKB-SubCell"/>
</dbReference>
<evidence type="ECO:0000256" key="9">
    <source>
        <dbReference type="ARBA" id="ARBA00023201"/>
    </source>
</evidence>
<evidence type="ECO:0000256" key="8">
    <source>
        <dbReference type="ARBA" id="ARBA00023136"/>
    </source>
</evidence>
<feature type="transmembrane region" description="Helical" evidence="10">
    <location>
        <begin position="236"/>
        <end position="255"/>
    </location>
</feature>
<evidence type="ECO:0000313" key="13">
    <source>
        <dbReference type="EMBL" id="TFI57421.1"/>
    </source>
</evidence>
<dbReference type="OrthoDB" id="9809206at2"/>
<dbReference type="GO" id="GO:0015385">
    <property type="term" value="F:sodium:proton antiporter activity"/>
    <property type="evidence" value="ECO:0007669"/>
    <property type="project" value="InterPro"/>
</dbReference>
<dbReference type="AlphaFoldDB" id="A0A4Y8ZN54"/>
<proteinExistence type="inferred from homology"/>
<dbReference type="InterPro" id="IPR006153">
    <property type="entry name" value="Cation/H_exchanger_TM"/>
</dbReference>
<dbReference type="RefSeq" id="WP_135088299.1">
    <property type="nucleotide sequence ID" value="NZ_SPDV01000031.1"/>
</dbReference>
<feature type="transmembrane region" description="Helical" evidence="10">
    <location>
        <begin position="308"/>
        <end position="329"/>
    </location>
</feature>
<feature type="transmembrane region" description="Helical" evidence="10">
    <location>
        <begin position="33"/>
        <end position="51"/>
    </location>
</feature>
<evidence type="ECO:0000259" key="12">
    <source>
        <dbReference type="Pfam" id="PF00999"/>
    </source>
</evidence>
<dbReference type="NCBIfam" id="TIGR00831">
    <property type="entry name" value="a_cpa1"/>
    <property type="match status" value="1"/>
</dbReference>
<reference evidence="13 14" key="1">
    <citation type="submission" date="2019-03" db="EMBL/GenBank/DDBJ databases">
        <title>Genome sequence of Sphingomonas sp. 17J27-24.</title>
        <authorList>
            <person name="Kim M."/>
            <person name="Maeng S."/>
            <person name="Sathiyaraj S."/>
        </authorList>
    </citation>
    <scope>NUCLEOTIDE SEQUENCE [LARGE SCALE GENOMIC DNA]</scope>
    <source>
        <strain evidence="13 14">17J27-24</strain>
    </source>
</reference>
<evidence type="ECO:0000256" key="3">
    <source>
        <dbReference type="ARBA" id="ARBA00022475"/>
    </source>
</evidence>
<dbReference type="GO" id="GO:0051453">
    <property type="term" value="P:regulation of intracellular pH"/>
    <property type="evidence" value="ECO:0007669"/>
    <property type="project" value="TreeGrafter"/>
</dbReference>
<protein>
    <submittedName>
        <fullName evidence="13">Na+/H+ antiporter</fullName>
    </submittedName>
</protein>
<evidence type="ECO:0000256" key="5">
    <source>
        <dbReference type="ARBA" id="ARBA00022989"/>
    </source>
</evidence>
<keyword evidence="9 10" id="KW-0739">Sodium transport</keyword>
<keyword evidence="10" id="KW-0997">Cell inner membrane</keyword>
<keyword evidence="8 10" id="KW-0472">Membrane</keyword>
<keyword evidence="4 10" id="KW-0812">Transmembrane</keyword>
<dbReference type="InterPro" id="IPR004705">
    <property type="entry name" value="Cation/H_exchanger_CPA1_bac"/>
</dbReference>
<keyword evidence="2 10" id="KW-0813">Transport</keyword>
<feature type="region of interest" description="Disordered" evidence="11">
    <location>
        <begin position="520"/>
        <end position="546"/>
    </location>
</feature>
<keyword evidence="5 10" id="KW-1133">Transmembrane helix</keyword>
<dbReference type="Proteomes" id="UP000298213">
    <property type="component" value="Unassembled WGS sequence"/>
</dbReference>
<gene>
    <name evidence="13" type="ORF">E2493_15185</name>
</gene>
<dbReference type="GO" id="GO:0015386">
    <property type="term" value="F:potassium:proton antiporter activity"/>
    <property type="evidence" value="ECO:0007669"/>
    <property type="project" value="TreeGrafter"/>
</dbReference>
<name>A0A4Y8ZN54_9SPHN</name>
<dbReference type="InterPro" id="IPR018422">
    <property type="entry name" value="Cation/H_exchanger_CPA1"/>
</dbReference>
<feature type="domain" description="Cation/H+ exchanger transmembrane" evidence="12">
    <location>
        <begin position="13"/>
        <end position="403"/>
    </location>
</feature>
<comment type="similarity">
    <text evidence="10">Belongs to the monovalent cation:proton antiporter 1 (CPA1) transporter (TC 2.A.36) family.</text>
</comment>
<evidence type="ECO:0000256" key="1">
    <source>
        <dbReference type="ARBA" id="ARBA00004651"/>
    </source>
</evidence>
<evidence type="ECO:0000313" key="14">
    <source>
        <dbReference type="Proteomes" id="UP000298213"/>
    </source>
</evidence>
<keyword evidence="3" id="KW-1003">Cell membrane</keyword>
<dbReference type="EMBL" id="SPDV01000031">
    <property type="protein sequence ID" value="TFI57421.1"/>
    <property type="molecule type" value="Genomic_DNA"/>
</dbReference>
<feature type="compositionally biased region" description="Low complexity" evidence="11">
    <location>
        <begin position="536"/>
        <end position="546"/>
    </location>
</feature>
<evidence type="ECO:0000256" key="7">
    <source>
        <dbReference type="ARBA" id="ARBA00023065"/>
    </source>
</evidence>
<comment type="subcellular location">
    <subcellularLocation>
        <location evidence="10">Cell inner membrane</location>
        <topology evidence="10">Multi-pass membrane protein</topology>
    </subcellularLocation>
    <subcellularLocation>
        <location evidence="1">Cell membrane</location>
        <topology evidence="1">Multi-pass membrane protein</topology>
    </subcellularLocation>
</comment>
<evidence type="ECO:0000256" key="10">
    <source>
        <dbReference type="RuleBase" id="RU366002"/>
    </source>
</evidence>
<feature type="transmembrane region" description="Helical" evidence="10">
    <location>
        <begin position="267"/>
        <end position="288"/>
    </location>
</feature>
<feature type="transmembrane region" description="Helical" evidence="10">
    <location>
        <begin position="381"/>
        <end position="402"/>
    </location>
</feature>
<dbReference type="PANTHER" id="PTHR10110:SF86">
    <property type="entry name" value="SODIUM_HYDROGEN EXCHANGER 7"/>
    <property type="match status" value="1"/>
</dbReference>
<sequence length="546" mass="57805">MHPVETFELVLVLLATVIALHWAASRLRLPPSAALLVGGGALAFLPGIPQISLDPELALVLFLPPLLMDGAYYTAFGRFRRHLPGILSLAVGAVLFTTLVVGLVVHLLIPALPWAACFALGAIVSPPDAVAARAVLQRLTLPRRLQALLEGESLLNDATGLVLFRFAVAATLTGSFDAGAAAGSFVLLAIGGALVGTAVGYAWIAVMRRMHDETLIVATATLLGWAAYLAGEAAHVSGVIATVAAGIVFGWHQHVVLPARVRMQGSAFWRTLVFSLEALVFILIGFSLRGVLERVGFEAALTAMTMPVLAIVLAVLLTRFVWVFGCDAVRGVMKRAGLARARPLGPRQAIVLAWAGMRGVVTLAVALSLPGNMPGRDLMLVTAFAVILATVVVQGSSLGWLIRRLGLVDGDPPAAMDMAAAEAAIAHAKRNAVEAVAYDAEGALRHPRLLEEYRKRDAATQRYAGDAGNFMPSIRAHFGVILTAVAAGRAELIRLHREGLIEDEVLHDLERDLDLEELGALFQRGEEPDGEEAREAGAGQAEGRTS</sequence>
<keyword evidence="10" id="KW-0050">Antiport</keyword>
<dbReference type="GO" id="GO:0098719">
    <property type="term" value="P:sodium ion import across plasma membrane"/>
    <property type="evidence" value="ECO:0007669"/>
    <property type="project" value="TreeGrafter"/>
</dbReference>
<keyword evidence="7 10" id="KW-0406">Ion transport</keyword>
<comment type="function">
    <text evidence="10">Na(+)/H(+) antiporter that extrudes sodium in exchange for external protons.</text>
</comment>
<keyword evidence="14" id="KW-1185">Reference proteome</keyword>